<dbReference type="AlphaFoldDB" id="A0A645CGV4"/>
<reference evidence="1" key="1">
    <citation type="submission" date="2019-08" db="EMBL/GenBank/DDBJ databases">
        <authorList>
            <person name="Kucharzyk K."/>
            <person name="Murdoch R.W."/>
            <person name="Higgins S."/>
            <person name="Loffler F."/>
        </authorList>
    </citation>
    <scope>NUCLEOTIDE SEQUENCE</scope>
</reference>
<comment type="caution">
    <text evidence="1">The sequence shown here is derived from an EMBL/GenBank/DDBJ whole genome shotgun (WGS) entry which is preliminary data.</text>
</comment>
<dbReference type="EMBL" id="VSSQ01027101">
    <property type="protein sequence ID" value="MPM76155.1"/>
    <property type="molecule type" value="Genomic_DNA"/>
</dbReference>
<accession>A0A645CGV4</accession>
<name>A0A645CGV4_9ZZZZ</name>
<proteinExistence type="predicted"/>
<organism evidence="1">
    <name type="scientific">bioreactor metagenome</name>
    <dbReference type="NCBI Taxonomy" id="1076179"/>
    <lineage>
        <taxon>unclassified sequences</taxon>
        <taxon>metagenomes</taxon>
        <taxon>ecological metagenomes</taxon>
    </lineage>
</organism>
<sequence>MLVGSIIFIVIDLLHDVDTTFAAIDQVGDTGVNNAFLQHSIHIVLVKPAAGLLGGVQKCPIGKNEVPLVVHNIDTAVHVIEQRLKE</sequence>
<gene>
    <name evidence="1" type="ORF">SDC9_123151</name>
</gene>
<protein>
    <submittedName>
        <fullName evidence="1">Uncharacterized protein</fullName>
    </submittedName>
</protein>
<evidence type="ECO:0000313" key="1">
    <source>
        <dbReference type="EMBL" id="MPM76155.1"/>
    </source>
</evidence>